<dbReference type="Gene3D" id="2.40.420.20">
    <property type="match status" value="1"/>
</dbReference>
<dbReference type="AlphaFoldDB" id="A0A1H1Q9Y3"/>
<dbReference type="Pfam" id="PF25917">
    <property type="entry name" value="BSH_RND"/>
    <property type="match status" value="1"/>
</dbReference>
<dbReference type="Gene3D" id="2.40.30.170">
    <property type="match status" value="1"/>
</dbReference>
<dbReference type="InterPro" id="IPR006143">
    <property type="entry name" value="RND_pump_MFP"/>
</dbReference>
<feature type="domain" description="Multidrug resistance protein MdtA-like barrel-sandwich hybrid" evidence="5">
    <location>
        <begin position="70"/>
        <end position="211"/>
    </location>
</feature>
<dbReference type="InterPro" id="IPR058624">
    <property type="entry name" value="MdtA-like_HH"/>
</dbReference>
<dbReference type="PANTHER" id="PTHR30158:SF23">
    <property type="entry name" value="MULTIDRUG RESISTANCE PROTEIN MEXA"/>
    <property type="match status" value="1"/>
</dbReference>
<dbReference type="PROSITE" id="PS51257">
    <property type="entry name" value="PROKAR_LIPOPROTEIN"/>
    <property type="match status" value="1"/>
</dbReference>
<comment type="subcellular location">
    <subcellularLocation>
        <location evidence="1">Cell envelope</location>
    </subcellularLocation>
</comment>
<evidence type="ECO:0000259" key="7">
    <source>
        <dbReference type="Pfam" id="PF25967"/>
    </source>
</evidence>
<keyword evidence="9" id="KW-1185">Reference proteome</keyword>
<evidence type="ECO:0000259" key="5">
    <source>
        <dbReference type="Pfam" id="PF25917"/>
    </source>
</evidence>
<dbReference type="GO" id="GO:0005886">
    <property type="term" value="C:plasma membrane"/>
    <property type="evidence" value="ECO:0007669"/>
    <property type="project" value="TreeGrafter"/>
</dbReference>
<dbReference type="Pfam" id="PF25967">
    <property type="entry name" value="RND-MFP_C"/>
    <property type="match status" value="1"/>
</dbReference>
<dbReference type="SUPFAM" id="SSF111369">
    <property type="entry name" value="HlyD-like secretion proteins"/>
    <property type="match status" value="1"/>
</dbReference>
<dbReference type="PANTHER" id="PTHR30158">
    <property type="entry name" value="ACRA/E-RELATED COMPONENT OF DRUG EFFLUX TRANSPORTER"/>
    <property type="match status" value="1"/>
</dbReference>
<evidence type="ECO:0000313" key="9">
    <source>
        <dbReference type="Proteomes" id="UP000199679"/>
    </source>
</evidence>
<evidence type="ECO:0000256" key="3">
    <source>
        <dbReference type="SAM" id="SignalP"/>
    </source>
</evidence>
<organism evidence="8 9">
    <name type="scientific">Mucilaginibacter mallensis</name>
    <dbReference type="NCBI Taxonomy" id="652787"/>
    <lineage>
        <taxon>Bacteria</taxon>
        <taxon>Pseudomonadati</taxon>
        <taxon>Bacteroidota</taxon>
        <taxon>Sphingobacteriia</taxon>
        <taxon>Sphingobacteriales</taxon>
        <taxon>Sphingobacteriaceae</taxon>
        <taxon>Mucilaginibacter</taxon>
    </lineage>
</organism>
<dbReference type="InterPro" id="IPR058625">
    <property type="entry name" value="MdtA-like_BSH"/>
</dbReference>
<evidence type="ECO:0000256" key="1">
    <source>
        <dbReference type="ARBA" id="ARBA00004196"/>
    </source>
</evidence>
<keyword evidence="3" id="KW-0732">Signal</keyword>
<dbReference type="InterPro" id="IPR058627">
    <property type="entry name" value="MdtA-like_C"/>
</dbReference>
<feature type="domain" description="Multidrug resistance protein MdtA-like alpha-helical hairpin" evidence="4">
    <location>
        <begin position="117"/>
        <end position="179"/>
    </location>
</feature>
<evidence type="ECO:0000256" key="2">
    <source>
        <dbReference type="ARBA" id="ARBA00009477"/>
    </source>
</evidence>
<feature type="signal peptide" evidence="3">
    <location>
        <begin position="1"/>
        <end position="32"/>
    </location>
</feature>
<dbReference type="Gene3D" id="1.10.287.470">
    <property type="entry name" value="Helix hairpin bin"/>
    <property type="match status" value="1"/>
</dbReference>
<evidence type="ECO:0000259" key="6">
    <source>
        <dbReference type="Pfam" id="PF25944"/>
    </source>
</evidence>
<dbReference type="GO" id="GO:0030313">
    <property type="term" value="C:cell envelope"/>
    <property type="evidence" value="ECO:0007669"/>
    <property type="project" value="UniProtKB-SubCell"/>
</dbReference>
<feature type="chain" id="PRO_5009257460" evidence="3">
    <location>
        <begin position="33"/>
        <end position="394"/>
    </location>
</feature>
<dbReference type="Pfam" id="PF25876">
    <property type="entry name" value="HH_MFP_RND"/>
    <property type="match status" value="1"/>
</dbReference>
<dbReference type="EMBL" id="LT629740">
    <property type="protein sequence ID" value="SDS20328.1"/>
    <property type="molecule type" value="Genomic_DNA"/>
</dbReference>
<dbReference type="NCBIfam" id="TIGR01730">
    <property type="entry name" value="RND_mfp"/>
    <property type="match status" value="1"/>
</dbReference>
<protein>
    <submittedName>
        <fullName evidence="8">Membrane fusion protein, multidrug efflux system</fullName>
    </submittedName>
</protein>
<comment type="similarity">
    <text evidence="2">Belongs to the membrane fusion protein (MFP) (TC 8.A.1) family.</text>
</comment>
<evidence type="ECO:0000259" key="4">
    <source>
        <dbReference type="Pfam" id="PF25876"/>
    </source>
</evidence>
<feature type="domain" description="Multidrug resistance protein MdtA-like C-terminal permuted SH3" evidence="7">
    <location>
        <begin position="310"/>
        <end position="368"/>
    </location>
</feature>
<dbReference type="STRING" id="652787.SAMN05216490_0727"/>
<dbReference type="Pfam" id="PF25944">
    <property type="entry name" value="Beta-barrel_RND"/>
    <property type="match status" value="1"/>
</dbReference>
<sequence length="394" mass="42094">MKMMPYKMKKTSAGLAMISAMIIALSSCGGSANPNGGAQQPPATYEVFTVTAQPATLHTSYPAVMQGEQTIDIRPKVDGYIEKIYVDEGSVVKKGQLLFKLSAPEYEQTVINSIAAINSAKADINSAEIAVNKTKPLVEKGIISEYELQTDQNTLDTKKAALAQAQTALATAKVNLGYTYVTSPVNGVVGSIPYRLGSLITSATASPLTTVANIGKVYAYFSLNEKQLLDFSRSVKGSTLDEKLKNTPDVNLALADGSAYPEKGRLETISGVLNTSTGSASFRAGFPNPLHLLRSGSSGTVDIPQALTAAILIPQKSAYELQGKYFVYVLDQNNLVKNQEVDIMELTAGQYYVVTGGIKAGDKIVYDGTISLKDSTKITPQSMSADKVYQDLKN</sequence>
<name>A0A1H1Q9Y3_MUCMA</name>
<reference evidence="8 9" key="1">
    <citation type="submission" date="2016-10" db="EMBL/GenBank/DDBJ databases">
        <authorList>
            <person name="de Groot N.N."/>
        </authorList>
    </citation>
    <scope>NUCLEOTIDE SEQUENCE [LARGE SCALE GENOMIC DNA]</scope>
    <source>
        <strain evidence="8 9">MP1X4</strain>
    </source>
</reference>
<dbReference type="Proteomes" id="UP000199679">
    <property type="component" value="Chromosome I"/>
</dbReference>
<dbReference type="Gene3D" id="2.40.50.100">
    <property type="match status" value="1"/>
</dbReference>
<evidence type="ECO:0000313" key="8">
    <source>
        <dbReference type="EMBL" id="SDS20328.1"/>
    </source>
</evidence>
<dbReference type="GO" id="GO:0046677">
    <property type="term" value="P:response to antibiotic"/>
    <property type="evidence" value="ECO:0007669"/>
    <property type="project" value="TreeGrafter"/>
</dbReference>
<dbReference type="GO" id="GO:0022857">
    <property type="term" value="F:transmembrane transporter activity"/>
    <property type="evidence" value="ECO:0007669"/>
    <property type="project" value="InterPro"/>
</dbReference>
<accession>A0A1H1Q9Y3</accession>
<feature type="domain" description="Multidrug resistance protein MdtA-like beta-barrel" evidence="6">
    <location>
        <begin position="220"/>
        <end position="299"/>
    </location>
</feature>
<proteinExistence type="inferred from homology"/>
<gene>
    <name evidence="8" type="ORF">SAMN05216490_0727</name>
</gene>
<dbReference type="InterPro" id="IPR058626">
    <property type="entry name" value="MdtA-like_b-barrel"/>
</dbReference>